<feature type="signal peptide" evidence="7">
    <location>
        <begin position="1"/>
        <end position="24"/>
    </location>
</feature>
<evidence type="ECO:0000256" key="4">
    <source>
        <dbReference type="ARBA" id="ARBA00022801"/>
    </source>
</evidence>
<gene>
    <name evidence="9" type="ORF">ACJDT4_03420</name>
</gene>
<keyword evidence="5" id="KW-0788">Thiol protease</keyword>
<dbReference type="RefSeq" id="WP_406786126.1">
    <property type="nucleotide sequence ID" value="NZ_JBJIAA010000002.1"/>
</dbReference>
<evidence type="ECO:0000256" key="2">
    <source>
        <dbReference type="ARBA" id="ARBA00022670"/>
    </source>
</evidence>
<keyword evidence="6" id="KW-0175">Coiled coil</keyword>
<dbReference type="Gene3D" id="3.90.1720.10">
    <property type="entry name" value="endopeptidase domain like (from Nostoc punctiforme)"/>
    <property type="match status" value="1"/>
</dbReference>
<evidence type="ECO:0000256" key="7">
    <source>
        <dbReference type="SAM" id="SignalP"/>
    </source>
</evidence>
<dbReference type="Pfam" id="PF00877">
    <property type="entry name" value="NLPC_P60"/>
    <property type="match status" value="1"/>
</dbReference>
<keyword evidence="3 7" id="KW-0732">Signal</keyword>
<dbReference type="PANTHER" id="PTHR47053:SF1">
    <property type="entry name" value="MUREIN DD-ENDOPEPTIDASE MEPH-RELATED"/>
    <property type="match status" value="1"/>
</dbReference>
<feature type="coiled-coil region" evidence="6">
    <location>
        <begin position="33"/>
        <end position="95"/>
    </location>
</feature>
<dbReference type="InterPro" id="IPR000064">
    <property type="entry name" value="NLP_P60_dom"/>
</dbReference>
<evidence type="ECO:0000313" key="10">
    <source>
        <dbReference type="Proteomes" id="UP001623592"/>
    </source>
</evidence>
<evidence type="ECO:0000256" key="1">
    <source>
        <dbReference type="ARBA" id="ARBA00007074"/>
    </source>
</evidence>
<proteinExistence type="inferred from homology"/>
<evidence type="ECO:0000256" key="5">
    <source>
        <dbReference type="ARBA" id="ARBA00022807"/>
    </source>
</evidence>
<dbReference type="SUPFAM" id="SSF54001">
    <property type="entry name" value="Cysteine proteinases"/>
    <property type="match status" value="1"/>
</dbReference>
<evidence type="ECO:0000256" key="6">
    <source>
        <dbReference type="SAM" id="Coils"/>
    </source>
</evidence>
<comment type="caution">
    <text evidence="9">The sequence shown here is derived from an EMBL/GenBank/DDBJ whole genome shotgun (WGS) entry which is preliminary data.</text>
</comment>
<evidence type="ECO:0000259" key="8">
    <source>
        <dbReference type="PROSITE" id="PS51935"/>
    </source>
</evidence>
<dbReference type="Proteomes" id="UP001623592">
    <property type="component" value="Unassembled WGS sequence"/>
</dbReference>
<dbReference type="Gene3D" id="6.10.250.3150">
    <property type="match status" value="1"/>
</dbReference>
<dbReference type="PANTHER" id="PTHR47053">
    <property type="entry name" value="MUREIN DD-ENDOPEPTIDASE MEPH-RELATED"/>
    <property type="match status" value="1"/>
</dbReference>
<reference evidence="9 10" key="1">
    <citation type="submission" date="2024-11" db="EMBL/GenBank/DDBJ databases">
        <authorList>
            <person name="Heng Y.C."/>
            <person name="Lim A.C.H."/>
            <person name="Lee J.K.Y."/>
            <person name="Kittelmann S."/>
        </authorList>
    </citation>
    <scope>NUCLEOTIDE SEQUENCE [LARGE SCALE GENOMIC DNA]</scope>
    <source>
        <strain evidence="9 10">WILCCON 0114</strain>
    </source>
</reference>
<dbReference type="InterPro" id="IPR051202">
    <property type="entry name" value="Peptidase_C40"/>
</dbReference>
<dbReference type="EMBL" id="JBJIAA010000002">
    <property type="protein sequence ID" value="MFL0249459.1"/>
    <property type="molecule type" value="Genomic_DNA"/>
</dbReference>
<feature type="domain" description="NlpC/P60" evidence="8">
    <location>
        <begin position="244"/>
        <end position="362"/>
    </location>
</feature>
<dbReference type="PROSITE" id="PS51935">
    <property type="entry name" value="NLPC_P60"/>
    <property type="match status" value="1"/>
</dbReference>
<feature type="chain" id="PRO_5046049118" evidence="7">
    <location>
        <begin position="25"/>
        <end position="362"/>
    </location>
</feature>
<evidence type="ECO:0000313" key="9">
    <source>
        <dbReference type="EMBL" id="MFL0249459.1"/>
    </source>
</evidence>
<sequence length="362" mass="40459">MKKTSRVIAIAITMVLISQVKVNAAPISSEIQLQQNKNSLKQAKDKREKLEASIEKLDSQIEDYMIKIEQNKKLIGSTENDISATEKNITEIEGEVSTKKDIMAKRIKIVYMNNQTDYLEILLQSKSFSDLIARMESIGKIIKFDKEMIGYLDDKRAEVENQKKVIQEKQKGLLALKSENESKLVRLNSSVTSQKKLIEQAKLEENLFASKVDESQAKINSTMVLREKERIEAPKYNSSAGAAPVSDGSVMAYASSFLGTPYLWGGTSPSTGFDCSGFTQYVYGHFGVRLGRTTYDQIKNGYGVSKDELKPGDLVFFGQGGNPTHMGMYVGNNTYIHAPRTGDVIKISSMDRSDYITARRVK</sequence>
<protein>
    <submittedName>
        <fullName evidence="9">NlpC/P60 family protein</fullName>
    </submittedName>
</protein>
<keyword evidence="4" id="KW-0378">Hydrolase</keyword>
<comment type="similarity">
    <text evidence="1">Belongs to the peptidase C40 family.</text>
</comment>
<dbReference type="Pfam" id="PF24568">
    <property type="entry name" value="CC_PcsB"/>
    <property type="match status" value="1"/>
</dbReference>
<organism evidence="9 10">
    <name type="scientific">Clostridium neuense</name>
    <dbReference type="NCBI Taxonomy" id="1728934"/>
    <lineage>
        <taxon>Bacteria</taxon>
        <taxon>Bacillati</taxon>
        <taxon>Bacillota</taxon>
        <taxon>Clostridia</taxon>
        <taxon>Eubacteriales</taxon>
        <taxon>Clostridiaceae</taxon>
        <taxon>Clostridium</taxon>
    </lineage>
</organism>
<evidence type="ECO:0000256" key="3">
    <source>
        <dbReference type="ARBA" id="ARBA00022729"/>
    </source>
</evidence>
<keyword evidence="10" id="KW-1185">Reference proteome</keyword>
<accession>A0ABW8TAB2</accession>
<dbReference type="InterPro" id="IPR057309">
    <property type="entry name" value="PcsB_CC"/>
</dbReference>
<dbReference type="InterPro" id="IPR038765">
    <property type="entry name" value="Papain-like_cys_pep_sf"/>
</dbReference>
<name>A0ABW8TAB2_9CLOT</name>
<keyword evidence="2" id="KW-0645">Protease</keyword>